<dbReference type="GO" id="GO:0004656">
    <property type="term" value="F:procollagen-proline 4-dioxygenase activity"/>
    <property type="evidence" value="ECO:0007669"/>
    <property type="project" value="TreeGrafter"/>
</dbReference>
<evidence type="ECO:0000256" key="1">
    <source>
        <dbReference type="ARBA" id="ARBA00001961"/>
    </source>
</evidence>
<evidence type="ECO:0000313" key="8">
    <source>
        <dbReference type="Proteomes" id="UP000829685"/>
    </source>
</evidence>
<keyword evidence="8" id="KW-1185">Reference proteome</keyword>
<dbReference type="Proteomes" id="UP000829685">
    <property type="component" value="Unassembled WGS sequence"/>
</dbReference>
<dbReference type="PANTHER" id="PTHR10869:SF242">
    <property type="entry name" value="PROLYL 4-HYDROXYLASE ALPHA SUBUNIT DOMAIN-CONTAINING PROTEIN"/>
    <property type="match status" value="1"/>
</dbReference>
<gene>
    <name evidence="7" type="ORF">JX265_002727</name>
</gene>
<keyword evidence="3" id="KW-0223">Dioxygenase</keyword>
<proteinExistence type="predicted"/>
<keyword evidence="4" id="KW-0560">Oxidoreductase</keyword>
<dbReference type="InterPro" id="IPR006620">
    <property type="entry name" value="Pro_4_hyd_alph"/>
</dbReference>
<evidence type="ECO:0000256" key="5">
    <source>
        <dbReference type="ARBA" id="ARBA00023004"/>
    </source>
</evidence>
<feature type="domain" description="Prolyl 4-hydroxylase alpha subunit" evidence="6">
    <location>
        <begin position="61"/>
        <end position="275"/>
    </location>
</feature>
<dbReference type="EMBL" id="JAFIMR010000004">
    <property type="protein sequence ID" value="KAI1879773.1"/>
    <property type="molecule type" value="Genomic_DNA"/>
</dbReference>
<keyword evidence="5" id="KW-0408">Iron</keyword>
<evidence type="ECO:0000256" key="3">
    <source>
        <dbReference type="ARBA" id="ARBA00022964"/>
    </source>
</evidence>
<evidence type="ECO:0000256" key="2">
    <source>
        <dbReference type="ARBA" id="ARBA00022723"/>
    </source>
</evidence>
<dbReference type="GO" id="GO:0005783">
    <property type="term" value="C:endoplasmic reticulum"/>
    <property type="evidence" value="ECO:0007669"/>
    <property type="project" value="TreeGrafter"/>
</dbReference>
<organism evidence="7 8">
    <name type="scientific">Neoarthrinium moseri</name>
    <dbReference type="NCBI Taxonomy" id="1658444"/>
    <lineage>
        <taxon>Eukaryota</taxon>
        <taxon>Fungi</taxon>
        <taxon>Dikarya</taxon>
        <taxon>Ascomycota</taxon>
        <taxon>Pezizomycotina</taxon>
        <taxon>Sordariomycetes</taxon>
        <taxon>Xylariomycetidae</taxon>
        <taxon>Amphisphaeriales</taxon>
        <taxon>Apiosporaceae</taxon>
        <taxon>Neoarthrinium</taxon>
    </lineage>
</organism>
<accession>A0A9P9WVE5</accession>
<dbReference type="GO" id="GO:0031418">
    <property type="term" value="F:L-ascorbic acid binding"/>
    <property type="evidence" value="ECO:0007669"/>
    <property type="project" value="InterPro"/>
</dbReference>
<name>A0A9P9WVE5_9PEZI</name>
<evidence type="ECO:0000313" key="7">
    <source>
        <dbReference type="EMBL" id="KAI1879773.1"/>
    </source>
</evidence>
<dbReference type="PANTHER" id="PTHR10869">
    <property type="entry name" value="PROLYL 4-HYDROXYLASE ALPHA SUBUNIT"/>
    <property type="match status" value="1"/>
</dbReference>
<dbReference type="AlphaFoldDB" id="A0A9P9WVE5"/>
<dbReference type="Gene3D" id="2.60.120.620">
    <property type="entry name" value="q2cbj1_9rhob like domain"/>
    <property type="match status" value="1"/>
</dbReference>
<dbReference type="GO" id="GO:0005506">
    <property type="term" value="F:iron ion binding"/>
    <property type="evidence" value="ECO:0007669"/>
    <property type="project" value="InterPro"/>
</dbReference>
<protein>
    <recommendedName>
        <fullName evidence="6">Prolyl 4-hydroxylase alpha subunit domain-containing protein</fullName>
    </recommendedName>
</protein>
<comment type="caution">
    <text evidence="7">The sequence shown here is derived from an EMBL/GenBank/DDBJ whole genome shotgun (WGS) entry which is preliminary data.</text>
</comment>
<dbReference type="SMART" id="SM00702">
    <property type="entry name" value="P4Hc"/>
    <property type="match status" value="1"/>
</dbReference>
<sequence length="279" mass="32351">MARLIAFGLSIFVALVALLGTSFLPSVRHVWSYYHDTPHESGNHELPEPAKPVARIFLYDPLIIHIADLITPDERKYLRELAYDFVPMAYSKFNALTLHFQTSLPRLKRSSVDLDGAIAEQSRRTNSTAFLPFDDVAIRRIMARVNEFQGYMEHYRIDVQITSYQEGQEYRPHFDWYEDDEYHINHFSTIFAILEASCEHCGTQFPRIKVDWTKRDKKWCEYLDCSQNVLTTKNINSSALFWRNLDDNLRGRPDTLHAGLPAKDGSKMGLNIWTEIATS</sequence>
<reference evidence="7" key="1">
    <citation type="submission" date="2021-03" db="EMBL/GenBank/DDBJ databases">
        <title>Revisited historic fungal species revealed as producer of novel bioactive compounds through whole genome sequencing and comparative genomics.</title>
        <authorList>
            <person name="Vignolle G.A."/>
            <person name="Hochenegger N."/>
            <person name="Mach R.L."/>
            <person name="Mach-Aigner A.R."/>
            <person name="Javad Rahimi M."/>
            <person name="Salim K.A."/>
            <person name="Chan C.M."/>
            <person name="Lim L.B.L."/>
            <person name="Cai F."/>
            <person name="Druzhinina I.S."/>
            <person name="U'Ren J.M."/>
            <person name="Derntl C."/>
        </authorList>
    </citation>
    <scope>NUCLEOTIDE SEQUENCE</scope>
    <source>
        <strain evidence="7">TUCIM 5799</strain>
    </source>
</reference>
<comment type="cofactor">
    <cofactor evidence="1">
        <name>L-ascorbate</name>
        <dbReference type="ChEBI" id="CHEBI:38290"/>
    </cofactor>
</comment>
<dbReference type="InterPro" id="IPR045054">
    <property type="entry name" value="P4HA-like"/>
</dbReference>
<evidence type="ECO:0000259" key="6">
    <source>
        <dbReference type="SMART" id="SM00702"/>
    </source>
</evidence>
<evidence type="ECO:0000256" key="4">
    <source>
        <dbReference type="ARBA" id="ARBA00023002"/>
    </source>
</evidence>
<keyword evidence="2" id="KW-0479">Metal-binding</keyword>